<reference evidence="6 7" key="1">
    <citation type="journal article" date="2016" name="Nat. Commun.">
        <title>Thousands of microbial genomes shed light on interconnected biogeochemical processes in an aquifer system.</title>
        <authorList>
            <person name="Anantharaman K."/>
            <person name="Brown C.T."/>
            <person name="Hug L.A."/>
            <person name="Sharon I."/>
            <person name="Castelle C.J."/>
            <person name="Probst A.J."/>
            <person name="Thomas B.C."/>
            <person name="Singh A."/>
            <person name="Wilkins M.J."/>
            <person name="Karaoz U."/>
            <person name="Brodie E.L."/>
            <person name="Williams K.H."/>
            <person name="Hubbard S.S."/>
            <person name="Banfield J.F."/>
        </authorList>
    </citation>
    <scope>NUCLEOTIDE SEQUENCE [LARGE SCALE GENOMIC DNA]</scope>
</reference>
<organism evidence="6 7">
    <name type="scientific">Candidatus Gottesmanbacteria bacterium RIFCSPHIGHO2_01_FULL_47_48</name>
    <dbReference type="NCBI Taxonomy" id="1798381"/>
    <lineage>
        <taxon>Bacteria</taxon>
        <taxon>Candidatus Gottesmaniibacteriota</taxon>
    </lineage>
</organism>
<keyword evidence="4 5" id="KW-0472">Membrane</keyword>
<dbReference type="Proteomes" id="UP000177871">
    <property type="component" value="Unassembled WGS sequence"/>
</dbReference>
<gene>
    <name evidence="6" type="ORF">A2721_02985</name>
</gene>
<evidence type="ECO:0000256" key="5">
    <source>
        <dbReference type="SAM" id="Phobius"/>
    </source>
</evidence>
<evidence type="ECO:0000256" key="3">
    <source>
        <dbReference type="ARBA" id="ARBA00022989"/>
    </source>
</evidence>
<proteinExistence type="predicted"/>
<feature type="transmembrane region" description="Helical" evidence="5">
    <location>
        <begin position="89"/>
        <end position="107"/>
    </location>
</feature>
<sequence>MISNLIDTLQEKAAPYIKMMRLKDQTIGMIVFTLGLLDARYFNLTAILQVFIGLLSLAIACFIINDFVDSKDADQHSYRSRIKNGEISIKIVIIIWSILTIIGSIILFTYGLFWQWAVLVFLNTFYSLPPLRFKARFFLDIFSLFLVALITYSIPFTLNHRPFLSVFNPAFLTLALFFSVGEFILLIMDFESDQKGGLKNTGVVLGYTWLIRLAKIALITSAVGFAYLAYTHQYWWYYPMIIAIPYFGYAVGRLREAVYLPENVARPTLNISFTRAITTMALITFYLLAAFVWNYLNYNKIITWPQIQSLFR</sequence>
<accession>A0A1F6A578</accession>
<comment type="subcellular location">
    <subcellularLocation>
        <location evidence="1">Membrane</location>
        <topology evidence="1">Multi-pass membrane protein</topology>
    </subcellularLocation>
</comment>
<feature type="transmembrane region" description="Helical" evidence="5">
    <location>
        <begin position="170"/>
        <end position="188"/>
    </location>
</feature>
<dbReference type="AlphaFoldDB" id="A0A1F6A578"/>
<feature type="transmembrane region" description="Helical" evidence="5">
    <location>
        <begin position="48"/>
        <end position="68"/>
    </location>
</feature>
<dbReference type="STRING" id="1798381.A2721_02985"/>
<dbReference type="GO" id="GO:0016020">
    <property type="term" value="C:membrane"/>
    <property type="evidence" value="ECO:0007669"/>
    <property type="project" value="UniProtKB-SubCell"/>
</dbReference>
<dbReference type="Pfam" id="PF01040">
    <property type="entry name" value="UbiA"/>
    <property type="match status" value="1"/>
</dbReference>
<dbReference type="InterPro" id="IPR044878">
    <property type="entry name" value="UbiA_sf"/>
</dbReference>
<dbReference type="Gene3D" id="1.10.357.140">
    <property type="entry name" value="UbiA prenyltransferase"/>
    <property type="match status" value="1"/>
</dbReference>
<protein>
    <recommendedName>
        <fullName evidence="8">Prenyltransferase</fullName>
    </recommendedName>
</protein>
<feature type="transmembrane region" description="Helical" evidence="5">
    <location>
        <begin position="235"/>
        <end position="252"/>
    </location>
</feature>
<keyword evidence="3 5" id="KW-1133">Transmembrane helix</keyword>
<feature type="transmembrane region" description="Helical" evidence="5">
    <location>
        <begin position="138"/>
        <end position="158"/>
    </location>
</feature>
<comment type="caution">
    <text evidence="6">The sequence shown here is derived from an EMBL/GenBank/DDBJ whole genome shotgun (WGS) entry which is preliminary data.</text>
</comment>
<dbReference type="InterPro" id="IPR000537">
    <property type="entry name" value="UbiA_prenyltransferase"/>
</dbReference>
<evidence type="ECO:0000256" key="2">
    <source>
        <dbReference type="ARBA" id="ARBA00022692"/>
    </source>
</evidence>
<name>A0A1F6A578_9BACT</name>
<feature type="transmembrane region" description="Helical" evidence="5">
    <location>
        <begin position="273"/>
        <end position="296"/>
    </location>
</feature>
<evidence type="ECO:0000256" key="1">
    <source>
        <dbReference type="ARBA" id="ARBA00004141"/>
    </source>
</evidence>
<evidence type="ECO:0000313" key="6">
    <source>
        <dbReference type="EMBL" id="OGG19612.1"/>
    </source>
</evidence>
<evidence type="ECO:0000256" key="4">
    <source>
        <dbReference type="ARBA" id="ARBA00023136"/>
    </source>
</evidence>
<evidence type="ECO:0000313" key="7">
    <source>
        <dbReference type="Proteomes" id="UP000177871"/>
    </source>
</evidence>
<feature type="transmembrane region" description="Helical" evidence="5">
    <location>
        <begin position="209"/>
        <end position="229"/>
    </location>
</feature>
<evidence type="ECO:0008006" key="8">
    <source>
        <dbReference type="Google" id="ProtNLM"/>
    </source>
</evidence>
<keyword evidence="2 5" id="KW-0812">Transmembrane</keyword>
<dbReference type="GO" id="GO:0016765">
    <property type="term" value="F:transferase activity, transferring alkyl or aryl (other than methyl) groups"/>
    <property type="evidence" value="ECO:0007669"/>
    <property type="project" value="InterPro"/>
</dbReference>
<dbReference type="EMBL" id="MFJK01000006">
    <property type="protein sequence ID" value="OGG19612.1"/>
    <property type="molecule type" value="Genomic_DNA"/>
</dbReference>